<dbReference type="RefSeq" id="WP_014302835.1">
    <property type="nucleotide sequence ID" value="NZ_CASCJD010000013.1"/>
</dbReference>
<evidence type="ECO:0000313" key="3">
    <source>
        <dbReference type="Proteomes" id="UP000480222"/>
    </source>
</evidence>
<sequence>MAFVRDLWTKPNPNATSRTKRIRSARSGKGKRWQAVWVKNGKHVTTSCHAKDEAELHIARASVGQADGT</sequence>
<accession>A0A811G1G1</accession>
<feature type="compositionally biased region" description="Basic residues" evidence="1">
    <location>
        <begin position="18"/>
        <end position="30"/>
    </location>
</feature>
<name>A0A811G1G1_CORDP</name>
<feature type="region of interest" description="Disordered" evidence="1">
    <location>
        <begin position="1"/>
        <end position="30"/>
    </location>
</feature>
<reference evidence="2 3" key="1">
    <citation type="submission" date="2020-02" db="EMBL/GenBank/DDBJ databases">
        <authorList>
            <person name="Brisse S."/>
        </authorList>
    </citation>
    <scope>NUCLEOTIDE SEQUENCE [LARGE SCALE GENOMIC DNA]</scope>
    <source>
        <strain evidence="2">CIP107547</strain>
    </source>
</reference>
<dbReference type="AlphaFoldDB" id="A0A811G1G1"/>
<proteinExistence type="predicted"/>
<dbReference type="Proteomes" id="UP000480222">
    <property type="component" value="Unassembled WGS sequence"/>
</dbReference>
<protein>
    <submittedName>
        <fullName evidence="2">Site-specific integrase</fullName>
    </submittedName>
</protein>
<organism evidence="2 3">
    <name type="scientific">Corynebacterium diphtheriae</name>
    <dbReference type="NCBI Taxonomy" id="1717"/>
    <lineage>
        <taxon>Bacteria</taxon>
        <taxon>Bacillati</taxon>
        <taxon>Actinomycetota</taxon>
        <taxon>Actinomycetes</taxon>
        <taxon>Mycobacteriales</taxon>
        <taxon>Corynebacteriaceae</taxon>
        <taxon>Corynebacterium</taxon>
    </lineage>
</organism>
<evidence type="ECO:0000256" key="1">
    <source>
        <dbReference type="SAM" id="MobiDB-lite"/>
    </source>
</evidence>
<evidence type="ECO:0000313" key="2">
    <source>
        <dbReference type="EMBL" id="CAB0585101.1"/>
    </source>
</evidence>
<comment type="caution">
    <text evidence="2">The sequence shown here is derived from an EMBL/GenBank/DDBJ whole genome shotgun (WGS) entry which is preliminary data.</text>
</comment>
<dbReference type="EMBL" id="CADDAV010000006">
    <property type="protein sequence ID" value="CAB0585101.1"/>
    <property type="molecule type" value="Genomic_DNA"/>
</dbReference>
<gene>
    <name evidence="2" type="ORF">CIP107547_00453</name>
</gene>